<dbReference type="EMBL" id="BAAANJ010000003">
    <property type="protein sequence ID" value="GAA1804219.1"/>
    <property type="molecule type" value="Genomic_DNA"/>
</dbReference>
<reference evidence="2 3" key="1">
    <citation type="journal article" date="2019" name="Int. J. Syst. Evol. Microbiol.">
        <title>The Global Catalogue of Microorganisms (GCM) 10K type strain sequencing project: providing services to taxonomists for standard genome sequencing and annotation.</title>
        <authorList>
            <consortium name="The Broad Institute Genomics Platform"/>
            <consortium name="The Broad Institute Genome Sequencing Center for Infectious Disease"/>
            <person name="Wu L."/>
            <person name="Ma J."/>
        </authorList>
    </citation>
    <scope>NUCLEOTIDE SEQUENCE [LARGE SCALE GENOMIC DNA]</scope>
    <source>
        <strain evidence="2 3">JCM 14322</strain>
    </source>
</reference>
<evidence type="ECO:0000313" key="2">
    <source>
        <dbReference type="EMBL" id="GAA1804219.1"/>
    </source>
</evidence>
<proteinExistence type="inferred from homology"/>
<name>A0ABN2LZD6_9MICO</name>
<comment type="similarity">
    <text evidence="1">Belongs to the UPF0098 family.</text>
</comment>
<keyword evidence="3" id="KW-1185">Reference proteome</keyword>
<dbReference type="InterPro" id="IPR008914">
    <property type="entry name" value="PEBP"/>
</dbReference>
<dbReference type="PANTHER" id="PTHR30289:SF1">
    <property type="entry name" value="PEBP (PHOSPHATIDYLETHANOLAMINE-BINDING PROTEIN) FAMILY PROTEIN"/>
    <property type="match status" value="1"/>
</dbReference>
<dbReference type="RefSeq" id="WP_344294165.1">
    <property type="nucleotide sequence ID" value="NZ_BAAANJ010000003.1"/>
</dbReference>
<dbReference type="Proteomes" id="UP001500002">
    <property type="component" value="Unassembled WGS sequence"/>
</dbReference>
<dbReference type="CDD" id="cd00865">
    <property type="entry name" value="PEBP_bact_arch"/>
    <property type="match status" value="1"/>
</dbReference>
<dbReference type="InterPro" id="IPR036610">
    <property type="entry name" value="PEBP-like_sf"/>
</dbReference>
<evidence type="ECO:0000256" key="1">
    <source>
        <dbReference type="ARBA" id="ARBA00007120"/>
    </source>
</evidence>
<organism evidence="2 3">
    <name type="scientific">Agromyces neolithicus</name>
    <dbReference type="NCBI Taxonomy" id="269420"/>
    <lineage>
        <taxon>Bacteria</taxon>
        <taxon>Bacillati</taxon>
        <taxon>Actinomycetota</taxon>
        <taxon>Actinomycetes</taxon>
        <taxon>Micrococcales</taxon>
        <taxon>Microbacteriaceae</taxon>
        <taxon>Agromyces</taxon>
    </lineage>
</organism>
<dbReference type="InterPro" id="IPR005247">
    <property type="entry name" value="YbhB_YbcL/LppC-like"/>
</dbReference>
<dbReference type="SUPFAM" id="SSF49777">
    <property type="entry name" value="PEBP-like"/>
    <property type="match status" value="1"/>
</dbReference>
<sequence>MLDYDPYAALQALKPMPAFTLTSADFAEGDELPLPLRASGRGAGDRSPQLSWWGFPAATQSFAVTCFDPDAPSGSGWWHWAVANIPVTVTSLDADAGEPGGLKLPHGALVLRNEDGERRYVGSSPPAGTGVHRYFFVVHALDVARPRVDPESTPAVLGAQCFFHGLARAVLTGTAVNPDG</sequence>
<comment type="caution">
    <text evidence="2">The sequence shown here is derived from an EMBL/GenBank/DDBJ whole genome shotgun (WGS) entry which is preliminary data.</text>
</comment>
<dbReference type="Pfam" id="PF01161">
    <property type="entry name" value="PBP"/>
    <property type="match status" value="1"/>
</dbReference>
<dbReference type="GO" id="GO:0004860">
    <property type="term" value="F:protein kinase inhibitor activity"/>
    <property type="evidence" value="ECO:0007669"/>
    <property type="project" value="UniProtKB-KW"/>
</dbReference>
<gene>
    <name evidence="2" type="ORF">GCM10009749_10500</name>
</gene>
<dbReference type="NCBIfam" id="TIGR00481">
    <property type="entry name" value="YbhB/YbcL family Raf kinase inhibitor-like protein"/>
    <property type="match status" value="1"/>
</dbReference>
<dbReference type="PANTHER" id="PTHR30289">
    <property type="entry name" value="UNCHARACTERIZED PROTEIN YBCL-RELATED"/>
    <property type="match status" value="1"/>
</dbReference>
<evidence type="ECO:0000313" key="3">
    <source>
        <dbReference type="Proteomes" id="UP001500002"/>
    </source>
</evidence>
<accession>A0ABN2LZD6</accession>
<dbReference type="Gene3D" id="3.90.280.10">
    <property type="entry name" value="PEBP-like"/>
    <property type="match status" value="1"/>
</dbReference>
<protein>
    <submittedName>
        <fullName evidence="2">YbhB/YbcL family Raf kinase inhibitor-like protein</fullName>
    </submittedName>
</protein>
<keyword evidence="2" id="KW-0649">Protein kinase inhibitor</keyword>